<evidence type="ECO:0000256" key="2">
    <source>
        <dbReference type="ARBA" id="ARBA00004950"/>
    </source>
</evidence>
<dbReference type="Pfam" id="PF02910">
    <property type="entry name" value="Succ_DH_flav_C"/>
    <property type="match status" value="1"/>
</dbReference>
<name>A0A7W8UHA1_9HYPH</name>
<comment type="function">
    <text evidence="11">Catalyzes the oxidation of L-aspartate to iminoaspartate.</text>
</comment>
<feature type="domain" description="FAD-dependent oxidoreductase 2 FAD-binding" evidence="13">
    <location>
        <begin position="12"/>
        <end position="378"/>
    </location>
</feature>
<evidence type="ECO:0000256" key="9">
    <source>
        <dbReference type="ARBA" id="ARBA00048305"/>
    </source>
</evidence>
<evidence type="ECO:0000256" key="1">
    <source>
        <dbReference type="ARBA" id="ARBA00001974"/>
    </source>
</evidence>
<dbReference type="SUPFAM" id="SSF51905">
    <property type="entry name" value="FAD/NAD(P)-binding domain"/>
    <property type="match status" value="1"/>
</dbReference>
<gene>
    <name evidence="15" type="ORF">GGD55_005549</name>
</gene>
<feature type="domain" description="Fumarate reductase/succinate dehydrogenase flavoprotein-like C-terminal" evidence="14">
    <location>
        <begin position="457"/>
        <end position="482"/>
    </location>
</feature>
<proteinExistence type="inferred from homology"/>
<evidence type="ECO:0000256" key="6">
    <source>
        <dbReference type="ARBA" id="ARBA00022642"/>
    </source>
</evidence>
<dbReference type="Gene3D" id="3.90.700.10">
    <property type="entry name" value="Succinate dehydrogenase/fumarate reductase flavoprotein, catalytic domain"/>
    <property type="match status" value="1"/>
</dbReference>
<dbReference type="InterPro" id="IPR015939">
    <property type="entry name" value="Fum_Rdtase/Succ_DH_flav-like_C"/>
</dbReference>
<dbReference type="SUPFAM" id="SSF46977">
    <property type="entry name" value="Succinate dehydrogenase/fumarate reductase flavoprotein C-terminal domain"/>
    <property type="match status" value="1"/>
</dbReference>
<dbReference type="GO" id="GO:0034628">
    <property type="term" value="P:'de novo' NAD+ biosynthetic process from L-aspartate"/>
    <property type="evidence" value="ECO:0007669"/>
    <property type="project" value="TreeGrafter"/>
</dbReference>
<evidence type="ECO:0000256" key="7">
    <source>
        <dbReference type="ARBA" id="ARBA00022827"/>
    </source>
</evidence>
<evidence type="ECO:0000256" key="10">
    <source>
        <dbReference type="NCBIfam" id="TIGR00551"/>
    </source>
</evidence>
<accession>A0A7W8UHA1</accession>
<dbReference type="PANTHER" id="PTHR42716">
    <property type="entry name" value="L-ASPARTATE OXIDASE"/>
    <property type="match status" value="1"/>
</dbReference>
<keyword evidence="8 11" id="KW-0560">Oxidoreductase</keyword>
<dbReference type="GO" id="GO:0005737">
    <property type="term" value="C:cytoplasm"/>
    <property type="evidence" value="ECO:0007669"/>
    <property type="project" value="UniProtKB-SubCell"/>
</dbReference>
<comment type="cofactor">
    <cofactor evidence="1 11">
        <name>FAD</name>
        <dbReference type="ChEBI" id="CHEBI:57692"/>
    </cofactor>
</comment>
<dbReference type="EC" id="1.4.3.16" evidence="4 10"/>
<dbReference type="InterPro" id="IPR036188">
    <property type="entry name" value="FAD/NAD-bd_sf"/>
</dbReference>
<comment type="caution">
    <text evidence="15">The sequence shown here is derived from an EMBL/GenBank/DDBJ whole genome shotgun (WGS) entry which is preliminary data.</text>
</comment>
<dbReference type="EMBL" id="JACHBK010000015">
    <property type="protein sequence ID" value="MBB5538809.1"/>
    <property type="molecule type" value="Genomic_DNA"/>
</dbReference>
<dbReference type="UniPathway" id="UPA00253">
    <property type="reaction ID" value="UER00326"/>
</dbReference>
<dbReference type="NCBIfam" id="TIGR00551">
    <property type="entry name" value="nadB"/>
    <property type="match status" value="1"/>
</dbReference>
<dbReference type="InterPro" id="IPR027477">
    <property type="entry name" value="Succ_DH/fumarate_Rdtase_cat_sf"/>
</dbReference>
<dbReference type="FunFam" id="3.90.700.10:FF:000002">
    <property type="entry name" value="L-aspartate oxidase"/>
    <property type="match status" value="1"/>
</dbReference>
<organism evidence="15 16">
    <name type="scientific">Rhizobium giardinii</name>
    <dbReference type="NCBI Taxonomy" id="56731"/>
    <lineage>
        <taxon>Bacteria</taxon>
        <taxon>Pseudomonadati</taxon>
        <taxon>Pseudomonadota</taxon>
        <taxon>Alphaproteobacteria</taxon>
        <taxon>Hyphomicrobiales</taxon>
        <taxon>Rhizobiaceae</taxon>
        <taxon>Rhizobium/Agrobacterium group</taxon>
        <taxon>Rhizobium</taxon>
    </lineage>
</organism>
<evidence type="ECO:0000256" key="8">
    <source>
        <dbReference type="ARBA" id="ARBA00023002"/>
    </source>
</evidence>
<evidence type="ECO:0000259" key="14">
    <source>
        <dbReference type="Pfam" id="PF02910"/>
    </source>
</evidence>
<keyword evidence="12" id="KW-0472">Membrane</keyword>
<dbReference type="AlphaFoldDB" id="A0A7W8UHA1"/>
<keyword evidence="12" id="KW-1133">Transmembrane helix</keyword>
<dbReference type="Proteomes" id="UP000585507">
    <property type="component" value="Unassembled WGS sequence"/>
</dbReference>
<evidence type="ECO:0000313" key="16">
    <source>
        <dbReference type="Proteomes" id="UP000585507"/>
    </source>
</evidence>
<dbReference type="Pfam" id="PF00890">
    <property type="entry name" value="FAD_binding_2"/>
    <property type="match status" value="1"/>
</dbReference>
<evidence type="ECO:0000256" key="11">
    <source>
        <dbReference type="RuleBase" id="RU362049"/>
    </source>
</evidence>
<evidence type="ECO:0000256" key="3">
    <source>
        <dbReference type="ARBA" id="ARBA00008562"/>
    </source>
</evidence>
<dbReference type="RefSeq" id="WP_018325583.1">
    <property type="nucleotide sequence ID" value="NZ_JACHBK010000015.1"/>
</dbReference>
<dbReference type="SUPFAM" id="SSF56425">
    <property type="entry name" value="Succinate dehydrogenase/fumarate reductase flavoprotein, catalytic domain"/>
    <property type="match status" value="1"/>
</dbReference>
<evidence type="ECO:0000256" key="12">
    <source>
        <dbReference type="SAM" id="Phobius"/>
    </source>
</evidence>
<comment type="pathway">
    <text evidence="2 11">Cofactor biosynthesis; NAD(+) biosynthesis; iminoaspartate from L-aspartate (oxidase route): step 1/1.</text>
</comment>
<dbReference type="NCBIfam" id="NF005701">
    <property type="entry name" value="PRK07512.1"/>
    <property type="match status" value="1"/>
</dbReference>
<dbReference type="Gene3D" id="1.20.58.100">
    <property type="entry name" value="Fumarate reductase/succinate dehydrogenase flavoprotein-like, C-terminal domain"/>
    <property type="match status" value="1"/>
</dbReference>
<comment type="subcellular location">
    <subcellularLocation>
        <location evidence="11">Cytoplasm</location>
    </subcellularLocation>
</comment>
<keyword evidence="16" id="KW-1185">Reference proteome</keyword>
<evidence type="ECO:0000256" key="5">
    <source>
        <dbReference type="ARBA" id="ARBA00022630"/>
    </source>
</evidence>
<keyword evidence="7 11" id="KW-0274">FAD</keyword>
<dbReference type="InterPro" id="IPR003953">
    <property type="entry name" value="FAD-dep_OxRdtase_2_FAD-bd"/>
</dbReference>
<feature type="transmembrane region" description="Helical" evidence="12">
    <location>
        <begin position="12"/>
        <end position="29"/>
    </location>
</feature>
<comment type="catalytic activity">
    <reaction evidence="9">
        <text>L-aspartate + O2 = iminosuccinate + H2O2</text>
        <dbReference type="Rhea" id="RHEA:25876"/>
        <dbReference type="ChEBI" id="CHEBI:15379"/>
        <dbReference type="ChEBI" id="CHEBI:16240"/>
        <dbReference type="ChEBI" id="CHEBI:29991"/>
        <dbReference type="ChEBI" id="CHEBI:77875"/>
        <dbReference type="EC" id="1.4.3.16"/>
    </reaction>
    <physiologicalReaction direction="left-to-right" evidence="9">
        <dbReference type="Rhea" id="RHEA:25877"/>
    </physiologicalReaction>
</comment>
<keyword evidence="5 11" id="KW-0285">Flavoprotein</keyword>
<protein>
    <recommendedName>
        <fullName evidence="4 10">L-aspartate oxidase</fullName>
        <ecNumber evidence="4 10">1.4.3.16</ecNumber>
    </recommendedName>
</protein>
<dbReference type="PANTHER" id="PTHR42716:SF2">
    <property type="entry name" value="L-ASPARTATE OXIDASE, CHLOROPLASTIC"/>
    <property type="match status" value="1"/>
</dbReference>
<dbReference type="Gene3D" id="3.50.50.60">
    <property type="entry name" value="FAD/NAD(P)-binding domain"/>
    <property type="match status" value="1"/>
</dbReference>
<comment type="similarity">
    <text evidence="3 11">Belongs to the FAD-dependent oxidoreductase 2 family. NadB subfamily.</text>
</comment>
<dbReference type="GO" id="GO:0008734">
    <property type="term" value="F:L-aspartate oxidase activity"/>
    <property type="evidence" value="ECO:0007669"/>
    <property type="project" value="UniProtKB-UniRule"/>
</dbReference>
<evidence type="ECO:0000256" key="4">
    <source>
        <dbReference type="ARBA" id="ARBA00012173"/>
    </source>
</evidence>
<evidence type="ECO:0000259" key="13">
    <source>
        <dbReference type="Pfam" id="PF00890"/>
    </source>
</evidence>
<reference evidence="15 16" key="1">
    <citation type="submission" date="2020-08" db="EMBL/GenBank/DDBJ databases">
        <title>Genomic Encyclopedia of Type Strains, Phase IV (KMG-V): Genome sequencing to study the core and pangenomes of soil and plant-associated prokaryotes.</title>
        <authorList>
            <person name="Whitman W."/>
        </authorList>
    </citation>
    <scope>NUCLEOTIDE SEQUENCE [LARGE SCALE GENOMIC DNA]</scope>
    <source>
        <strain evidence="15 16">SEMIA 4084</strain>
    </source>
</reference>
<keyword evidence="12" id="KW-0812">Transmembrane</keyword>
<keyword evidence="6 11" id="KW-0662">Pyridine nucleotide biosynthesis</keyword>
<dbReference type="InterPro" id="IPR037099">
    <property type="entry name" value="Fum_R/Succ_DH_flav-like_C_sf"/>
</dbReference>
<sequence>MTEVLDRLAGRVAIVGSGLAGLMTALTLAPQPVVLITRAGLGIETSSAWAQGGIAASLGADDNADLHLADTLTAGDGLCDTETAAAILKDAPAAIDALEGFGVRFDRSQDGTLKLGLEAAHCRRRIVHVEGDGSGGAIVRALIRAVRATPSIAVLEGVEVRRLLTTDGRVTGLLCAGRDSAAILSTSRVVLATGGLGGLYDATTNPAGNYGQGIMLAARAGAELADMEFVQFHPTALSSARHPLALISEAVRGEGAVLVNERGERFLADIPGAELAPRDVVARAIGAEIARGGRVFLDARGALGSGFTERFPTIAGFCREAGVDPERQPIPVRPAVHYHMGGVATDLDGRSTVERLWVVGEAAATGLHGANRLASNSLLEAVVMAMRAARDIGGTSAAVAVPVSARGLPVSANLSAVRPVVSRHLGLLRNGGAMLDAITTLLPLVEPNGASADPALVGLAIAVFALLRQESRGAHARTDFPAKLGLAERRKMTLDAILEAARTMASQYPAPRLLAKTA</sequence>
<evidence type="ECO:0000313" key="15">
    <source>
        <dbReference type="EMBL" id="MBB5538809.1"/>
    </source>
</evidence>
<dbReference type="InterPro" id="IPR005288">
    <property type="entry name" value="NadB"/>
</dbReference>